<proteinExistence type="predicted"/>
<comment type="caution">
    <text evidence="1">The sequence shown here is derived from an EMBL/GenBank/DDBJ whole genome shotgun (WGS) entry which is preliminary data.</text>
</comment>
<reference evidence="1" key="1">
    <citation type="journal article" date="2023" name="Mol. Biol. Evol.">
        <title>Third-Generation Sequencing Reveals the Adaptive Role of the Epigenome in Three Deep-Sea Polychaetes.</title>
        <authorList>
            <person name="Perez M."/>
            <person name="Aroh O."/>
            <person name="Sun Y."/>
            <person name="Lan Y."/>
            <person name="Juniper S.K."/>
            <person name="Young C.R."/>
            <person name="Angers B."/>
            <person name="Qian P.Y."/>
        </authorList>
    </citation>
    <scope>NUCLEOTIDE SEQUENCE</scope>
    <source>
        <strain evidence="1">P08H-3</strain>
    </source>
</reference>
<evidence type="ECO:0000313" key="2">
    <source>
        <dbReference type="Proteomes" id="UP001208570"/>
    </source>
</evidence>
<protein>
    <submittedName>
        <fullName evidence="1">Uncharacterized protein</fullName>
    </submittedName>
</protein>
<dbReference type="AlphaFoldDB" id="A0AAD9IWK0"/>
<feature type="non-terminal residue" evidence="1">
    <location>
        <position position="1"/>
    </location>
</feature>
<gene>
    <name evidence="1" type="ORF">LSH36_1027g01004</name>
</gene>
<organism evidence="1 2">
    <name type="scientific">Paralvinella palmiformis</name>
    <dbReference type="NCBI Taxonomy" id="53620"/>
    <lineage>
        <taxon>Eukaryota</taxon>
        <taxon>Metazoa</taxon>
        <taxon>Spiralia</taxon>
        <taxon>Lophotrochozoa</taxon>
        <taxon>Annelida</taxon>
        <taxon>Polychaeta</taxon>
        <taxon>Sedentaria</taxon>
        <taxon>Canalipalpata</taxon>
        <taxon>Terebellida</taxon>
        <taxon>Terebelliformia</taxon>
        <taxon>Alvinellidae</taxon>
        <taxon>Paralvinella</taxon>
    </lineage>
</organism>
<dbReference type="EMBL" id="JAODUP010001027">
    <property type="protein sequence ID" value="KAK2141873.1"/>
    <property type="molecule type" value="Genomic_DNA"/>
</dbReference>
<sequence>MISFSSMAGVQDLFGILAIIILRMTADCESLASTKKELRLCNITLDWTSFSEPVLIRLPDIRFGLLGR</sequence>
<keyword evidence="2" id="KW-1185">Reference proteome</keyword>
<accession>A0AAD9IWK0</accession>
<dbReference type="Proteomes" id="UP001208570">
    <property type="component" value="Unassembled WGS sequence"/>
</dbReference>
<evidence type="ECO:0000313" key="1">
    <source>
        <dbReference type="EMBL" id="KAK2141873.1"/>
    </source>
</evidence>
<name>A0AAD9IWK0_9ANNE</name>